<accession>A0ACB8BQ37</accession>
<gene>
    <name evidence="1" type="ORF">BV22DRAFT_1127385</name>
</gene>
<dbReference type="EMBL" id="MU266366">
    <property type="protein sequence ID" value="KAH7927469.1"/>
    <property type="molecule type" value="Genomic_DNA"/>
</dbReference>
<organism evidence="1 2">
    <name type="scientific">Leucogyrophana mollusca</name>
    <dbReference type="NCBI Taxonomy" id="85980"/>
    <lineage>
        <taxon>Eukaryota</taxon>
        <taxon>Fungi</taxon>
        <taxon>Dikarya</taxon>
        <taxon>Basidiomycota</taxon>
        <taxon>Agaricomycotina</taxon>
        <taxon>Agaricomycetes</taxon>
        <taxon>Agaricomycetidae</taxon>
        <taxon>Boletales</taxon>
        <taxon>Boletales incertae sedis</taxon>
        <taxon>Leucogyrophana</taxon>
    </lineage>
</organism>
<reference evidence="1" key="1">
    <citation type="journal article" date="2021" name="New Phytol.">
        <title>Evolutionary innovations through gain and loss of genes in the ectomycorrhizal Boletales.</title>
        <authorList>
            <person name="Wu G."/>
            <person name="Miyauchi S."/>
            <person name="Morin E."/>
            <person name="Kuo A."/>
            <person name="Drula E."/>
            <person name="Varga T."/>
            <person name="Kohler A."/>
            <person name="Feng B."/>
            <person name="Cao Y."/>
            <person name="Lipzen A."/>
            <person name="Daum C."/>
            <person name="Hundley H."/>
            <person name="Pangilinan J."/>
            <person name="Johnson J."/>
            <person name="Barry K."/>
            <person name="LaButti K."/>
            <person name="Ng V."/>
            <person name="Ahrendt S."/>
            <person name="Min B."/>
            <person name="Choi I.G."/>
            <person name="Park H."/>
            <person name="Plett J.M."/>
            <person name="Magnuson J."/>
            <person name="Spatafora J.W."/>
            <person name="Nagy L.G."/>
            <person name="Henrissat B."/>
            <person name="Grigoriev I.V."/>
            <person name="Yang Z.L."/>
            <person name="Xu J."/>
            <person name="Martin F.M."/>
        </authorList>
    </citation>
    <scope>NUCLEOTIDE SEQUENCE</scope>
    <source>
        <strain evidence="1">KUC20120723A-06</strain>
    </source>
</reference>
<protein>
    <submittedName>
        <fullName evidence="1">Uncharacterized protein</fullName>
    </submittedName>
</protein>
<evidence type="ECO:0000313" key="1">
    <source>
        <dbReference type="EMBL" id="KAH7927469.1"/>
    </source>
</evidence>
<evidence type="ECO:0000313" key="2">
    <source>
        <dbReference type="Proteomes" id="UP000790709"/>
    </source>
</evidence>
<dbReference type="Proteomes" id="UP000790709">
    <property type="component" value="Unassembled WGS sequence"/>
</dbReference>
<keyword evidence="2" id="KW-1185">Reference proteome</keyword>
<name>A0ACB8BQ37_9AGAM</name>
<proteinExistence type="predicted"/>
<comment type="caution">
    <text evidence="1">The sequence shown here is derived from an EMBL/GenBank/DDBJ whole genome shotgun (WGS) entry which is preliminary data.</text>
</comment>
<sequence length="348" mass="38611">MSAQIKSSDDSIPQDCPYAWSQESSISLEVFLAKYNPSMVQNDGTKPWIWVRGKDSPEAEEAEMVAAINEASSQLKEVSERVEAIKNDAAIPMRSNKKTGAKSKKEVREQVQAEAAEKLKEISIKHGYVWGKWLIFAPPDRVHSIWTSIATSLVSGPLASTSAFLTKVSTSPESETSSYQHVICLYLPDVYDKESVTKVMKVLLRNHGVNLSGVKSDLYTAIGLDSKHPSGIPSTIWRNTTLLKDVEIKELKDAYFADLSSAKAAGAAPKTEEKEGSAEKSKRKPVLKKKAVADDPFRSDDDDDQAKEAERKQQVKDRKASMKPIKRAQESDSEEDEKPKAKKRKAVR</sequence>